<keyword evidence="7 12" id="KW-0479">Metal-binding</keyword>
<evidence type="ECO:0000256" key="12">
    <source>
        <dbReference type="PIRNR" id="PIRNR006446"/>
    </source>
</evidence>
<evidence type="ECO:0000256" key="1">
    <source>
        <dbReference type="ARBA" id="ARBA00004651"/>
    </source>
</evidence>
<feature type="transmembrane region" description="Helical" evidence="12">
    <location>
        <begin position="405"/>
        <end position="424"/>
    </location>
</feature>
<feature type="transmembrane region" description="Helical" evidence="12">
    <location>
        <begin position="318"/>
        <end position="342"/>
    </location>
</feature>
<accession>A0ABS4JMT4</accession>
<feature type="transmembrane region" description="Helical" evidence="12">
    <location>
        <begin position="12"/>
        <end position="33"/>
    </location>
</feature>
<evidence type="ECO:0000256" key="5">
    <source>
        <dbReference type="ARBA" id="ARBA00022617"/>
    </source>
</evidence>
<feature type="transmembrane region" description="Helical" evidence="12">
    <location>
        <begin position="126"/>
        <end position="149"/>
    </location>
</feature>
<sequence length="434" mass="46646">MSHLDAARFQMGYSLAFHMVFAALGVGMPALLATAEFLHLRTGDAEYLRLAKTWARATAVLFAIGAVSGTGIAFELGLLWPEFMHFAGTTIGPAFALEGYAFFTEAIFLGLYLYGRNRMHPVAHWLTSVAVAVSGAASSVLVTASNAWMQNPVGLETLLADPAQADPWVLFANSHWPVMALHSTIACYAATGFAAAGIYAWGMLRGRTDTLRRKALTIAMAMGLLAALAMPITGDASAKVVARNQPEKLAAMEALFVTRDRAPLLIGGIPNPATGEVCCAVELPGLLSYLAHGSFDAEVMGLDRVPREQWPNVPLVHYSFQVMVGAGMAMVAVGLWYAWVRWRRPERVATDRRLLWALVIASPLGYLALEAGWMVAEAGRQHWTVWKAMTTAEAVTPAGGMGASMLGFTALYAVLGTVLVLLLNRLSHEAPEGR</sequence>
<dbReference type="InterPro" id="IPR002585">
    <property type="entry name" value="Cyt-d_ubiquinol_oxidase_su_1"/>
</dbReference>
<comment type="caution">
    <text evidence="13">The sequence shown here is derived from an EMBL/GenBank/DDBJ whole genome shotgun (WGS) entry which is preliminary data.</text>
</comment>
<dbReference type="EMBL" id="JAGGLG010000001">
    <property type="protein sequence ID" value="MBP2016852.1"/>
    <property type="molecule type" value="Genomic_DNA"/>
</dbReference>
<dbReference type="PIRSF" id="PIRSF006446">
    <property type="entry name" value="Cyt_quinol_oxidase_1"/>
    <property type="match status" value="1"/>
</dbReference>
<evidence type="ECO:0000256" key="6">
    <source>
        <dbReference type="ARBA" id="ARBA00022692"/>
    </source>
</evidence>
<evidence type="ECO:0000256" key="11">
    <source>
        <dbReference type="ARBA" id="ARBA00023136"/>
    </source>
</evidence>
<feature type="transmembrane region" description="Helical" evidence="12">
    <location>
        <begin position="54"/>
        <end position="74"/>
    </location>
</feature>
<keyword evidence="11 12" id="KW-0472">Membrane</keyword>
<evidence type="ECO:0000256" key="2">
    <source>
        <dbReference type="ARBA" id="ARBA00009819"/>
    </source>
</evidence>
<evidence type="ECO:0000256" key="7">
    <source>
        <dbReference type="ARBA" id="ARBA00022723"/>
    </source>
</evidence>
<dbReference type="Pfam" id="PF01654">
    <property type="entry name" value="Cyt_bd_oxida_I"/>
    <property type="match status" value="1"/>
</dbReference>
<keyword evidence="8 12" id="KW-0249">Electron transport</keyword>
<keyword evidence="10 12" id="KW-0408">Iron</keyword>
<name>A0ABS4JMT4_9FIRM</name>
<comment type="similarity">
    <text evidence="2 12">Belongs to the cytochrome ubiquinol oxidase subunit 1 family.</text>
</comment>
<evidence type="ECO:0000256" key="3">
    <source>
        <dbReference type="ARBA" id="ARBA00022448"/>
    </source>
</evidence>
<evidence type="ECO:0000313" key="13">
    <source>
        <dbReference type="EMBL" id="MBP2016852.1"/>
    </source>
</evidence>
<dbReference type="EC" id="1.10.3.-" evidence="13"/>
<feature type="transmembrane region" description="Helical" evidence="12">
    <location>
        <begin position="94"/>
        <end position="114"/>
    </location>
</feature>
<feature type="transmembrane region" description="Helical" evidence="12">
    <location>
        <begin position="354"/>
        <end position="376"/>
    </location>
</feature>
<keyword evidence="13" id="KW-0560">Oxidoreductase</keyword>
<dbReference type="PANTHER" id="PTHR30365">
    <property type="entry name" value="CYTOCHROME D UBIQUINOL OXIDASE"/>
    <property type="match status" value="1"/>
</dbReference>
<protein>
    <submittedName>
        <fullName evidence="13">Cytochrome d ubiquinol oxidase subunit I</fullName>
        <ecNumber evidence="13">1.10.3.-</ecNumber>
    </submittedName>
</protein>
<keyword evidence="3 12" id="KW-0813">Transport</keyword>
<comment type="subcellular location">
    <subcellularLocation>
        <location evidence="1">Cell membrane</location>
        <topology evidence="1">Multi-pass membrane protein</topology>
    </subcellularLocation>
</comment>
<feature type="transmembrane region" description="Helical" evidence="12">
    <location>
        <begin position="180"/>
        <end position="204"/>
    </location>
</feature>
<keyword evidence="14" id="KW-1185">Reference proteome</keyword>
<dbReference type="PANTHER" id="PTHR30365:SF14">
    <property type="entry name" value="CYTOCHROME BD MENAQUINOL OXIDASE SUBUNIT I-RELATED"/>
    <property type="match status" value="1"/>
</dbReference>
<keyword evidence="4 12" id="KW-1003">Cell membrane</keyword>
<evidence type="ECO:0000256" key="4">
    <source>
        <dbReference type="ARBA" id="ARBA00022475"/>
    </source>
</evidence>
<evidence type="ECO:0000256" key="10">
    <source>
        <dbReference type="ARBA" id="ARBA00023004"/>
    </source>
</evidence>
<gene>
    <name evidence="13" type="ORF">J2Z79_000225</name>
</gene>
<dbReference type="GO" id="GO:0016491">
    <property type="term" value="F:oxidoreductase activity"/>
    <property type="evidence" value="ECO:0007669"/>
    <property type="project" value="UniProtKB-KW"/>
</dbReference>
<evidence type="ECO:0000313" key="14">
    <source>
        <dbReference type="Proteomes" id="UP001519289"/>
    </source>
</evidence>
<evidence type="ECO:0000256" key="8">
    <source>
        <dbReference type="ARBA" id="ARBA00022982"/>
    </source>
</evidence>
<keyword evidence="9 12" id="KW-1133">Transmembrane helix</keyword>
<organism evidence="13 14">
    <name type="scientific">Symbiobacterium terraclitae</name>
    <dbReference type="NCBI Taxonomy" id="557451"/>
    <lineage>
        <taxon>Bacteria</taxon>
        <taxon>Bacillati</taxon>
        <taxon>Bacillota</taxon>
        <taxon>Clostridia</taxon>
        <taxon>Eubacteriales</taxon>
        <taxon>Symbiobacteriaceae</taxon>
        <taxon>Symbiobacterium</taxon>
    </lineage>
</organism>
<dbReference type="Proteomes" id="UP001519289">
    <property type="component" value="Unassembled WGS sequence"/>
</dbReference>
<reference evidence="13 14" key="1">
    <citation type="submission" date="2021-03" db="EMBL/GenBank/DDBJ databases">
        <title>Genomic Encyclopedia of Type Strains, Phase IV (KMG-IV): sequencing the most valuable type-strain genomes for metagenomic binning, comparative biology and taxonomic classification.</title>
        <authorList>
            <person name="Goeker M."/>
        </authorList>
    </citation>
    <scope>NUCLEOTIDE SEQUENCE [LARGE SCALE GENOMIC DNA]</scope>
    <source>
        <strain evidence="13 14">DSM 27138</strain>
    </source>
</reference>
<feature type="transmembrane region" description="Helical" evidence="12">
    <location>
        <begin position="216"/>
        <end position="234"/>
    </location>
</feature>
<keyword evidence="6 12" id="KW-0812">Transmembrane</keyword>
<evidence type="ECO:0000256" key="9">
    <source>
        <dbReference type="ARBA" id="ARBA00022989"/>
    </source>
</evidence>
<proteinExistence type="inferred from homology"/>
<dbReference type="RefSeq" id="WP_342589389.1">
    <property type="nucleotide sequence ID" value="NZ_JAGGLG010000001.1"/>
</dbReference>
<keyword evidence="5 12" id="KW-0349">Heme</keyword>